<keyword evidence="7 10" id="KW-1133">Transmembrane helix</keyword>
<gene>
    <name evidence="11" type="primary">yajC</name>
    <name evidence="11" type="ORF">DOK76_11810</name>
</gene>
<reference evidence="11 12" key="1">
    <citation type="submission" date="2021-03" db="EMBL/GenBank/DDBJ databases">
        <title>Enterococcal diversity collection.</title>
        <authorList>
            <person name="Gilmore M.S."/>
            <person name="Schwartzman J."/>
            <person name="Van Tyne D."/>
            <person name="Martin M."/>
            <person name="Earl A.M."/>
            <person name="Manson A.L."/>
            <person name="Straub T."/>
            <person name="Salamzade R."/>
            <person name="Saavedra J."/>
            <person name="Lebreton F."/>
            <person name="Prichula J."/>
            <person name="Schaufler K."/>
            <person name="Gaca A."/>
            <person name="Sgardioli B."/>
            <person name="Wagenaar J."/>
            <person name="Strong T."/>
        </authorList>
    </citation>
    <scope>NUCLEOTIDE SEQUENCE [LARGE SCALE GENOMIC DNA]</scope>
    <source>
        <strain evidence="11 12">DIV0080</strain>
    </source>
</reference>
<comment type="caution">
    <text evidence="11">The sequence shown here is derived from an EMBL/GenBank/DDBJ whole genome shotgun (WGS) entry which is preliminary data.</text>
</comment>
<dbReference type="Proteomes" id="UP000664857">
    <property type="component" value="Unassembled WGS sequence"/>
</dbReference>
<feature type="transmembrane region" description="Helical" evidence="10">
    <location>
        <begin position="6"/>
        <end position="28"/>
    </location>
</feature>
<proteinExistence type="inferred from homology"/>
<evidence type="ECO:0000256" key="1">
    <source>
        <dbReference type="ARBA" id="ARBA00004162"/>
    </source>
</evidence>
<comment type="subcellular location">
    <subcellularLocation>
        <location evidence="1">Cell membrane</location>
        <topology evidence="1">Single-pass membrane protein</topology>
    </subcellularLocation>
</comment>
<organism evidence="11 12">
    <name type="scientific">Candidatus Vagococcus giribetii</name>
    <dbReference type="NCBI Taxonomy" id="2230876"/>
    <lineage>
        <taxon>Bacteria</taxon>
        <taxon>Bacillati</taxon>
        <taxon>Bacillota</taxon>
        <taxon>Bacilli</taxon>
        <taxon>Lactobacillales</taxon>
        <taxon>Enterococcaceae</taxon>
        <taxon>Vagococcus</taxon>
    </lineage>
</organism>
<evidence type="ECO:0000256" key="6">
    <source>
        <dbReference type="ARBA" id="ARBA00022927"/>
    </source>
</evidence>
<keyword evidence="12" id="KW-1185">Reference proteome</keyword>
<dbReference type="Pfam" id="PF02699">
    <property type="entry name" value="YajC"/>
    <property type="match status" value="1"/>
</dbReference>
<accession>A0ABS3HVQ8</accession>
<evidence type="ECO:0000256" key="9">
    <source>
        <dbReference type="ARBA" id="ARBA00023136"/>
    </source>
</evidence>
<evidence type="ECO:0000256" key="4">
    <source>
        <dbReference type="ARBA" id="ARBA00022475"/>
    </source>
</evidence>
<sequence length="95" mass="10642">MRVSNMGTVSIILLFVLVILYVVVIPLARKQYQKKQITEMSSFIDNLAVGDQVIMNSGIVGSITKIEAYLFHISISSNTVIRVDKHSILGKFEEK</sequence>
<dbReference type="RefSeq" id="WP_206968035.1">
    <property type="nucleotide sequence ID" value="NZ_JAFLVX010000035.1"/>
</dbReference>
<evidence type="ECO:0000256" key="10">
    <source>
        <dbReference type="SAM" id="Phobius"/>
    </source>
</evidence>
<comment type="similarity">
    <text evidence="2">Belongs to the YajC family.</text>
</comment>
<keyword evidence="3" id="KW-0813">Transport</keyword>
<keyword evidence="8" id="KW-0811">Translocation</keyword>
<evidence type="ECO:0000313" key="11">
    <source>
        <dbReference type="EMBL" id="MBO0477761.1"/>
    </source>
</evidence>
<evidence type="ECO:0000256" key="8">
    <source>
        <dbReference type="ARBA" id="ARBA00023010"/>
    </source>
</evidence>
<evidence type="ECO:0000256" key="2">
    <source>
        <dbReference type="ARBA" id="ARBA00006742"/>
    </source>
</evidence>
<evidence type="ECO:0000256" key="3">
    <source>
        <dbReference type="ARBA" id="ARBA00022448"/>
    </source>
</evidence>
<name>A0ABS3HVQ8_9ENTE</name>
<dbReference type="InterPro" id="IPR003849">
    <property type="entry name" value="Preprotein_translocase_YajC"/>
</dbReference>
<protein>
    <submittedName>
        <fullName evidence="11">Preprotein translocase subunit YajC</fullName>
    </submittedName>
</protein>
<dbReference type="PANTHER" id="PTHR33909:SF1">
    <property type="entry name" value="SEC TRANSLOCON ACCESSORY COMPLEX SUBUNIT YAJC"/>
    <property type="match status" value="1"/>
</dbReference>
<keyword evidence="5 10" id="KW-0812">Transmembrane</keyword>
<dbReference type="NCBIfam" id="TIGR00739">
    <property type="entry name" value="yajC"/>
    <property type="match status" value="1"/>
</dbReference>
<evidence type="ECO:0000256" key="7">
    <source>
        <dbReference type="ARBA" id="ARBA00022989"/>
    </source>
</evidence>
<keyword evidence="9 10" id="KW-0472">Membrane</keyword>
<evidence type="ECO:0000313" key="12">
    <source>
        <dbReference type="Proteomes" id="UP000664857"/>
    </source>
</evidence>
<dbReference type="SMART" id="SM01323">
    <property type="entry name" value="YajC"/>
    <property type="match status" value="1"/>
</dbReference>
<evidence type="ECO:0000256" key="5">
    <source>
        <dbReference type="ARBA" id="ARBA00022692"/>
    </source>
</evidence>
<dbReference type="PANTHER" id="PTHR33909">
    <property type="entry name" value="SEC TRANSLOCON ACCESSORY COMPLEX SUBUNIT YAJC"/>
    <property type="match status" value="1"/>
</dbReference>
<keyword evidence="6" id="KW-0653">Protein transport</keyword>
<keyword evidence="4" id="KW-1003">Cell membrane</keyword>
<dbReference type="EMBL" id="JAFLVX010000035">
    <property type="protein sequence ID" value="MBO0477761.1"/>
    <property type="molecule type" value="Genomic_DNA"/>
</dbReference>